<protein>
    <recommendedName>
        <fullName evidence="5">Competence protein ComGF</fullName>
    </recommendedName>
</protein>
<reference evidence="3" key="1">
    <citation type="submission" date="2023-01" db="EMBL/GenBank/DDBJ databases">
        <title>Oxazolidinone resistance genes in florfenicol resistant enterococci from beef cattle and veal calves at slaughter.</title>
        <authorList>
            <person name="Biggel M."/>
        </authorList>
    </citation>
    <scope>NUCLEOTIDE SEQUENCE</scope>
    <source>
        <strain evidence="3">K204-1</strain>
    </source>
</reference>
<feature type="transmembrane region" description="Helical" evidence="2">
    <location>
        <begin position="12"/>
        <end position="33"/>
    </location>
</feature>
<accession>A0AAE9XP12</accession>
<name>A0AAE9XP12_9ENTE</name>
<organism evidence="3 4">
    <name type="scientific">Vagococcus lutrae</name>
    <dbReference type="NCBI Taxonomy" id="81947"/>
    <lineage>
        <taxon>Bacteria</taxon>
        <taxon>Bacillati</taxon>
        <taxon>Bacillota</taxon>
        <taxon>Bacilli</taxon>
        <taxon>Lactobacillales</taxon>
        <taxon>Enterococcaceae</taxon>
        <taxon>Vagococcus</taxon>
    </lineage>
</organism>
<evidence type="ECO:0000256" key="1">
    <source>
        <dbReference type="SAM" id="MobiDB-lite"/>
    </source>
</evidence>
<gene>
    <name evidence="3" type="ORF">PML95_01115</name>
</gene>
<dbReference type="RefSeq" id="WP_272163429.1">
    <property type="nucleotide sequence ID" value="NZ_CP116507.1"/>
</dbReference>
<feature type="compositionally biased region" description="Basic and acidic residues" evidence="1">
    <location>
        <begin position="110"/>
        <end position="129"/>
    </location>
</feature>
<proteinExistence type="predicted"/>
<keyword evidence="2" id="KW-0472">Membrane</keyword>
<keyword evidence="2" id="KW-1133">Transmembrane helix</keyword>
<dbReference type="EMBL" id="CP116507">
    <property type="protein sequence ID" value="WCG22874.1"/>
    <property type="molecule type" value="Genomic_DNA"/>
</dbReference>
<evidence type="ECO:0000313" key="4">
    <source>
        <dbReference type="Proteomes" id="UP001179600"/>
    </source>
</evidence>
<feature type="region of interest" description="Disordered" evidence="1">
    <location>
        <begin position="100"/>
        <end position="149"/>
    </location>
</feature>
<dbReference type="AlphaFoldDB" id="A0AAE9XP12"/>
<evidence type="ECO:0000313" key="3">
    <source>
        <dbReference type="EMBL" id="WCG22874.1"/>
    </source>
</evidence>
<evidence type="ECO:0008006" key="5">
    <source>
        <dbReference type="Google" id="ProtNLM"/>
    </source>
</evidence>
<evidence type="ECO:0000256" key="2">
    <source>
        <dbReference type="SAM" id="Phobius"/>
    </source>
</evidence>
<sequence length="149" mass="17520">MKKSKPYHGMVLFTVLALLSIYFAVVFQFVGFYREHQTQLSQLVHFYEMKTLVNLSYRRVSSQEVIHDQTLTFNKGRVIFEPHTDEWCFEVSLNTGETRRFYHTPPQLSHTEETSDTENKEESVKEPVKEQSTVSETEKTCSTRDDIDE</sequence>
<feature type="compositionally biased region" description="Basic and acidic residues" evidence="1">
    <location>
        <begin position="136"/>
        <end position="149"/>
    </location>
</feature>
<keyword evidence="2" id="KW-0812">Transmembrane</keyword>
<dbReference type="Proteomes" id="UP001179600">
    <property type="component" value="Chromosome"/>
</dbReference>